<sequence length="57" mass="6754">MDDRHLTPHTLPPEKIFSANPIYPVLTLNSHRCPLFPVERRMINNFFVNCKTDKKFL</sequence>
<gene>
    <name evidence="1" type="ordered locus">MAE_24920</name>
</gene>
<dbReference type="EnsemblBacteria" id="BAG02314">
    <property type="protein sequence ID" value="BAG02314"/>
    <property type="gene ID" value="MAE_24920"/>
</dbReference>
<evidence type="ECO:0000313" key="1">
    <source>
        <dbReference type="EMBL" id="BAG02314.1"/>
    </source>
</evidence>
<dbReference type="HOGENOM" id="CLU_2991668_0_0_3"/>
<dbReference type="EMBL" id="AP009552">
    <property type="protein sequence ID" value="BAG02314.1"/>
    <property type="molecule type" value="Genomic_DNA"/>
</dbReference>
<dbReference type="Proteomes" id="UP000001510">
    <property type="component" value="Chromosome"/>
</dbReference>
<dbReference type="PaxDb" id="449447-MAE_24920"/>
<proteinExistence type="predicted"/>
<keyword evidence="2" id="KW-1185">Reference proteome</keyword>
<dbReference type="KEGG" id="mar:MAE_24920"/>
<name>B0JHG2_MICAN</name>
<dbReference type="AlphaFoldDB" id="B0JHG2"/>
<dbReference type="STRING" id="449447.MAE_24920"/>
<accession>B0JHG2</accession>
<organism evidence="1 2">
    <name type="scientific">Microcystis aeruginosa (strain NIES-843 / IAM M-2473)</name>
    <dbReference type="NCBI Taxonomy" id="449447"/>
    <lineage>
        <taxon>Bacteria</taxon>
        <taxon>Bacillati</taxon>
        <taxon>Cyanobacteriota</taxon>
        <taxon>Cyanophyceae</taxon>
        <taxon>Oscillatoriophycideae</taxon>
        <taxon>Chroococcales</taxon>
        <taxon>Microcystaceae</taxon>
        <taxon>Microcystis</taxon>
    </lineage>
</organism>
<protein>
    <submittedName>
        <fullName evidence="1">Uncharacterized protein</fullName>
    </submittedName>
</protein>
<evidence type="ECO:0000313" key="2">
    <source>
        <dbReference type="Proteomes" id="UP000001510"/>
    </source>
</evidence>
<reference evidence="1 2" key="1">
    <citation type="journal article" date="2007" name="DNA Res.">
        <title>Complete genomic structure of the bloom-forming toxic cyanobacterium Microcystis aeruginosa NIES-843.</title>
        <authorList>
            <person name="Kaneko T."/>
            <person name="Nakajima N."/>
            <person name="Okamoto S."/>
            <person name="Suzuki I."/>
            <person name="Tanabe Y."/>
            <person name="Tamaoki M."/>
            <person name="Nakamura Y."/>
            <person name="Kasai F."/>
            <person name="Watanabe A."/>
            <person name="Kawashima K."/>
            <person name="Kishida Y."/>
            <person name="Ono A."/>
            <person name="Shimizu Y."/>
            <person name="Takahashi C."/>
            <person name="Minami C."/>
            <person name="Fujishiro T."/>
            <person name="Kohara M."/>
            <person name="Katoh M."/>
            <person name="Nakazaki N."/>
            <person name="Nakayama S."/>
            <person name="Yamada M."/>
            <person name="Tabata S."/>
            <person name="Watanabe M.M."/>
        </authorList>
    </citation>
    <scope>NUCLEOTIDE SEQUENCE [LARGE SCALE GENOMIC DNA]</scope>
    <source>
        <strain evidence="2">NIES-843 / IAM M-247</strain>
    </source>
</reference>